<feature type="compositionally biased region" description="Low complexity" evidence="5">
    <location>
        <begin position="1798"/>
        <end position="1813"/>
    </location>
</feature>
<dbReference type="GO" id="GO:0006606">
    <property type="term" value="P:protein import into nucleus"/>
    <property type="evidence" value="ECO:0007669"/>
    <property type="project" value="InterPro"/>
</dbReference>
<dbReference type="GO" id="GO:0017056">
    <property type="term" value="F:structural constituent of nuclear pore"/>
    <property type="evidence" value="ECO:0007669"/>
    <property type="project" value="TreeGrafter"/>
</dbReference>
<dbReference type="Pfam" id="PF25785">
    <property type="entry name" value="TPR"/>
    <property type="match status" value="1"/>
</dbReference>
<accession>U7PX76</accession>
<feature type="compositionally biased region" description="Low complexity" evidence="5">
    <location>
        <begin position="2002"/>
        <end position="2024"/>
    </location>
</feature>
<keyword evidence="3" id="KW-0539">Nucleus</keyword>
<feature type="coiled-coil region" evidence="4">
    <location>
        <begin position="1593"/>
        <end position="1634"/>
    </location>
</feature>
<evidence type="ECO:0000256" key="5">
    <source>
        <dbReference type="SAM" id="MobiDB-lite"/>
    </source>
</evidence>
<dbReference type="GO" id="GO:0005643">
    <property type="term" value="C:nuclear pore"/>
    <property type="evidence" value="ECO:0007669"/>
    <property type="project" value="TreeGrafter"/>
</dbReference>
<dbReference type="eggNOG" id="KOG4674">
    <property type="taxonomic scope" value="Eukaryota"/>
</dbReference>
<feature type="compositionally biased region" description="Gly residues" evidence="5">
    <location>
        <begin position="2110"/>
        <end position="2119"/>
    </location>
</feature>
<feature type="compositionally biased region" description="Pro residues" evidence="5">
    <location>
        <begin position="966"/>
        <end position="975"/>
    </location>
</feature>
<feature type="compositionally biased region" description="Low complexity" evidence="5">
    <location>
        <begin position="1929"/>
        <end position="1940"/>
    </location>
</feature>
<feature type="coiled-coil region" evidence="4">
    <location>
        <begin position="164"/>
        <end position="364"/>
    </location>
</feature>
<reference evidence="10" key="1">
    <citation type="journal article" date="2014" name="Genome Announc.">
        <title>Genome sequence of the pathogenic fungus Sporothrix schenckii (ATCC 58251).</title>
        <authorList>
            <person name="Cuomo C.A."/>
            <person name="Rodriguez-Del Valle N."/>
            <person name="Perez-Sanchez L."/>
            <person name="Abouelleil A."/>
            <person name="Goldberg J."/>
            <person name="Young S."/>
            <person name="Zeng Q."/>
            <person name="Birren B.W."/>
        </authorList>
    </citation>
    <scope>NUCLEOTIDE SEQUENCE [LARGE SCALE GENOMIC DNA]</scope>
    <source>
        <strain evidence="10">ATCC 58251 / de Perez 2211183</strain>
    </source>
</reference>
<evidence type="ECO:0000256" key="4">
    <source>
        <dbReference type="SAM" id="Coils"/>
    </source>
</evidence>
<evidence type="ECO:0000313" key="9">
    <source>
        <dbReference type="EMBL" id="ERT00259.1"/>
    </source>
</evidence>
<feature type="compositionally biased region" description="Low complexity" evidence="5">
    <location>
        <begin position="1964"/>
        <end position="1991"/>
    </location>
</feature>
<feature type="compositionally biased region" description="Gly residues" evidence="5">
    <location>
        <begin position="2172"/>
        <end position="2211"/>
    </location>
</feature>
<feature type="coiled-coil region" evidence="4">
    <location>
        <begin position="607"/>
        <end position="634"/>
    </location>
</feature>
<feature type="coiled-coil region" evidence="4">
    <location>
        <begin position="756"/>
        <end position="825"/>
    </location>
</feature>
<feature type="compositionally biased region" description="Low complexity" evidence="5">
    <location>
        <begin position="2044"/>
        <end position="2081"/>
    </location>
</feature>
<feature type="compositionally biased region" description="Polar residues" evidence="5">
    <location>
        <begin position="1575"/>
        <end position="1587"/>
    </location>
</feature>
<feature type="region of interest" description="Disordered" evidence="5">
    <location>
        <begin position="953"/>
        <end position="1009"/>
    </location>
</feature>
<dbReference type="PANTHER" id="PTHR18898:SF2">
    <property type="entry name" value="NUCLEOPROTEIN TPR"/>
    <property type="match status" value="1"/>
</dbReference>
<protein>
    <submittedName>
        <fullName evidence="9">Uncharacterized protein</fullName>
    </submittedName>
</protein>
<dbReference type="EMBL" id="KI440844">
    <property type="protein sequence ID" value="ERT00259.1"/>
    <property type="molecule type" value="Genomic_DNA"/>
</dbReference>
<proteinExistence type="predicted"/>
<dbReference type="InterPro" id="IPR012929">
    <property type="entry name" value="Nucleoprot-TPR/MLP1-2_dom"/>
</dbReference>
<dbReference type="Proteomes" id="UP000018087">
    <property type="component" value="Unassembled WGS sequence"/>
</dbReference>
<organism evidence="9 10">
    <name type="scientific">Sporothrix schenckii (strain ATCC 58251 / de Perez 2211183)</name>
    <name type="common">Rose-picker's disease fungus</name>
    <dbReference type="NCBI Taxonomy" id="1391915"/>
    <lineage>
        <taxon>Eukaryota</taxon>
        <taxon>Fungi</taxon>
        <taxon>Dikarya</taxon>
        <taxon>Ascomycota</taxon>
        <taxon>Pezizomycotina</taxon>
        <taxon>Sordariomycetes</taxon>
        <taxon>Sordariomycetidae</taxon>
        <taxon>Ophiostomatales</taxon>
        <taxon>Ophiostomataceae</taxon>
        <taxon>Sporothrix</taxon>
    </lineage>
</organism>
<evidence type="ECO:0000313" key="10">
    <source>
        <dbReference type="Proteomes" id="UP000018087"/>
    </source>
</evidence>
<feature type="domain" description="NUA/TPR/MLP1-2-like" evidence="8">
    <location>
        <begin position="495"/>
        <end position="607"/>
    </location>
</feature>
<dbReference type="HOGENOM" id="CLU_001250_0_0_1"/>
<dbReference type="Pfam" id="PF25481">
    <property type="entry name" value="Nucleoprot-TPR"/>
    <property type="match status" value="1"/>
</dbReference>
<keyword evidence="2 4" id="KW-0175">Coiled coil</keyword>
<feature type="domain" description="Nucleoprotein TPR/MLP1-2" evidence="6">
    <location>
        <begin position="1111"/>
        <end position="1239"/>
    </location>
</feature>
<feature type="coiled-coil region" evidence="4">
    <location>
        <begin position="453"/>
        <end position="483"/>
    </location>
</feature>
<feature type="compositionally biased region" description="Low complexity" evidence="5">
    <location>
        <begin position="1559"/>
        <end position="1571"/>
    </location>
</feature>
<feature type="coiled-coil region" evidence="4">
    <location>
        <begin position="1294"/>
        <end position="1335"/>
    </location>
</feature>
<feature type="compositionally biased region" description="Gly residues" evidence="5">
    <location>
        <begin position="983"/>
        <end position="992"/>
    </location>
</feature>
<evidence type="ECO:0000256" key="1">
    <source>
        <dbReference type="ARBA" id="ARBA00004123"/>
    </source>
</evidence>
<dbReference type="OrthoDB" id="343070at2759"/>
<dbReference type="AlphaFoldDB" id="U7PX76"/>
<dbReference type="GO" id="GO:0006406">
    <property type="term" value="P:mRNA export from nucleus"/>
    <property type="evidence" value="ECO:0007669"/>
    <property type="project" value="TreeGrafter"/>
</dbReference>
<sequence>MAAAAVDVGYLSTHLGVPETNLTSAVTAPTPDLVQAILEAVVTKAHEFDALYAAKLNVDIELESVVRSSEARSGSFKSAAEASRKDADDLRRKLQDEENARRAVENELQTIKASGANAQTEIERLASRNASLEASNRDTLAILESKTSANAELAEELQTQHQKTLKLNQEVTALQQQIQAAQATASSAKFREQSLQQELAFARKNNEWFEAELKTKSDESLKLRKEKGARIAELQRQNEEAQSTVAALTRSEKQLRTRLEDAQRKADEALAKVQQLQEAAARSEEGFRAELASSARLVELKEQQTETHRNRLREVELRLEQVKDESADEVRRVRNEMEQLRQDLQQAERVGQELEAEIDRIQAALATPAAASIIHATPGSAPQTPRANNGGANAGLLRAASPFGTPGSVLRGKSSISAAQAMEELYKTKGELARERRRTQELGQELDEIMSALEAKSPEIADLQEEAERLRSENVQISRLCEESFSERDMAKKAAKKAEASSITAQAEIEILRTQLRDLSTQIQLLVFTIQAREKGLDELSDEEARQFERLQRGQVAEGSLDDMSDTHQFISERFVVFKDIQELQTQNAELLRMTREFATKMESEEASEAKRQVEQDRAELLSLRDTVGRLQDESKAVTVRMKSYMTERDMFRRMLQQKASHAEISSVLGAAAAAGNDPATPGQNTREVLASIEHTGSATDDSGELTVALRELQNNFDAYRNEQGVDRETMRAQVDKLSHERSILQGEIARINSQLTLASERYEILQSNYAALETDNKALQEKNQSLSESYAKQDIRTQQVAMDLVEVRSLLESMRNENANLKAEKSLWKGIQDRLAQDNESLNEDKSRLNTLLSSQQSLLNERELSESETKRRLQTQIDNLEAELTTTKRKLSEEIEDAKKLQLRKEYDAQQSQKRIDDLMASIAQSKEELVALKTSRDHLQARVNELTIELRNAEERTQRLQPRPTPRAPPPSAQQQEDGGVAGADGGSGGDDEGEGAGGSASRADELEAELSDLRRDLDLARIELASSKEEANSYKDIAHAIEDDLNNLNEAQDQYRQEMDGALEAKEARIKELEQRVEALSAELATSTNELNGLRDSQADLTRKLDDEKRILESEIARLKDSEDRYKDEKKYHQSDLRAQAEIATRAQKDYEQELVKHAEAAKQLQVLRSEHNHLRTEAASWRAEADSAKLALAQSESSWEERRQQFEQELIEIKARRDDTNAQNKLLGQQLETVTAQIASLQQSRSAAAAGIGATDSSDNNSAEGTPSAFADAATEGLRELNNYLRREKEILEVQYDLKLQENQRLQQKHDYAQAQLDEARLKLEQERRAQADVSRSSQTHKELMEKLNELNLIRESNVTLRNDNQHAQAQLVLKDGKIEMLHAQIQPLEQRVAELENQKLFMDEEVKQITEDRERWQKRTESILSKYGRVDPTELDQLKESMAALEAERSALQTTETELRAKITELETSLESDRGQWRETRQKLIEQAKEKARQQGAQIRELTSQKTELQEQATAAAARLATVEQELEAANAAAKVAVESRANNAQQEEEAHAASVPSTPAPTAAMDVNGQQQQPPADTNALSTDDAALLQHEVHQLRGELEVVRTEKAAVEQELVSLRTQLDTAVAERDQAVAQAQAALAQAQAPAQNPSGEYGAAAPAANGFAGSAAPAAAVAPLSDAEKEELQQRIAAAEARAAAFEQKAKEVEDNIQSTLKERSDKMKDALNKKLKETKEKAEQEVREAREKLQAELDLRVEQEKKIWMAEQSSTGTAAPAPAPAPAPGEATSEVPSTPAKAEPGTPTTAGTPLDLSKLGDTETRELLANNATIRSIVTANIKKKIESETKKVRDEVEQAVKAEYDAKITSARESGQMMAEKKSSIRINMAENKLKTATAKLDVVSTAAQQTPQRPVGEVWAIAKDARPAPATPAASNPATPAPGTPGPAAAQPPARAQPPATPAAVQAATPAAAPGALRPQPQQQPQQQQRVSSLPTKPQPANSSLPSSLPAPAGGPPALDNPFLSKPSEIPQPNNPFAKAAQQQQQQQQQPQQQQQHQPQHQPQQSQQQPQRPQSALGQQQGGPRSGIPVPGSGRGGAHGNNQNSNRGGAGGAGRGGVYQAPRGRGRGGMGQNQGRGGGNTGGGGGGANLNPSADAFNPGNKRPRNDGGDAAGGGVKRMRGGGGPGGPAGGQAGGAGGAGGAGAGGQAQ</sequence>
<evidence type="ECO:0000259" key="6">
    <source>
        <dbReference type="Pfam" id="PF07926"/>
    </source>
</evidence>
<dbReference type="Pfam" id="PF07926">
    <property type="entry name" value="TPR_MLP1_2"/>
    <property type="match status" value="1"/>
</dbReference>
<feature type="domain" description="Nucleoprotein TPR/MPL1" evidence="7">
    <location>
        <begin position="184"/>
        <end position="261"/>
    </location>
</feature>
<name>U7PX76_SPOS1</name>
<keyword evidence="10" id="KW-1185">Reference proteome</keyword>
<dbReference type="InterPro" id="IPR057974">
    <property type="entry name" value="NUA/TPR/MLP1-2-like_dom"/>
</dbReference>
<feature type="coiled-coil region" evidence="4">
    <location>
        <begin position="1681"/>
        <end position="1766"/>
    </location>
</feature>
<feature type="region of interest" description="Disordered" evidence="5">
    <location>
        <begin position="1546"/>
        <end position="1587"/>
    </location>
</feature>
<dbReference type="PANTHER" id="PTHR18898">
    <property type="entry name" value="NUCLEOPROTEIN TPR-RELATED"/>
    <property type="match status" value="1"/>
</dbReference>
<feature type="region of interest" description="Disordered" evidence="5">
    <location>
        <begin position="1771"/>
        <end position="1818"/>
    </location>
</feature>
<feature type="region of interest" description="Disordered" evidence="5">
    <location>
        <begin position="73"/>
        <end position="102"/>
    </location>
</feature>
<dbReference type="InterPro" id="IPR057577">
    <property type="entry name" value="Nucleoprot-TPR/MLP1_dom"/>
</dbReference>
<evidence type="ECO:0000259" key="8">
    <source>
        <dbReference type="Pfam" id="PF25785"/>
    </source>
</evidence>
<dbReference type="STRING" id="1391915.U7PX76"/>
<evidence type="ECO:0000256" key="2">
    <source>
        <dbReference type="ARBA" id="ARBA00023054"/>
    </source>
</evidence>
<comment type="subcellular location">
    <subcellularLocation>
        <location evidence="1">Nucleus</location>
    </subcellularLocation>
</comment>
<evidence type="ECO:0000256" key="3">
    <source>
        <dbReference type="ARBA" id="ARBA00023242"/>
    </source>
</evidence>
<evidence type="ECO:0000259" key="7">
    <source>
        <dbReference type="Pfam" id="PF25481"/>
    </source>
</evidence>
<feature type="region of interest" description="Disordered" evidence="5">
    <location>
        <begin position="1929"/>
        <end position="2211"/>
    </location>
</feature>
<feature type="compositionally biased region" description="Gly residues" evidence="5">
    <location>
        <begin position="2129"/>
        <end position="2150"/>
    </location>
</feature>
<feature type="compositionally biased region" description="Basic and acidic residues" evidence="5">
    <location>
        <begin position="82"/>
        <end position="102"/>
    </location>
</feature>
<gene>
    <name evidence="9" type="ORF">HMPREF1624_03630</name>
</gene>
<feature type="coiled-coil region" evidence="4">
    <location>
        <begin position="1384"/>
        <end position="1546"/>
    </location>
</feature>